<evidence type="ECO:0000259" key="8">
    <source>
        <dbReference type="PROSITE" id="PS51192"/>
    </source>
</evidence>
<dbReference type="Pfam" id="PF00271">
    <property type="entry name" value="Helicase_C"/>
    <property type="match status" value="1"/>
</dbReference>
<proteinExistence type="inferred from homology"/>
<dbReference type="Gene3D" id="3.40.50.300">
    <property type="entry name" value="P-loop containing nucleotide triphosphate hydrolases"/>
    <property type="match status" value="2"/>
</dbReference>
<evidence type="ECO:0000256" key="4">
    <source>
        <dbReference type="ARBA" id="ARBA00022840"/>
    </source>
</evidence>
<keyword evidence="4 6" id="KW-0067">ATP-binding</keyword>
<dbReference type="PROSITE" id="PS51194">
    <property type="entry name" value="HELICASE_CTER"/>
    <property type="match status" value="1"/>
</dbReference>
<dbReference type="InterPro" id="IPR014001">
    <property type="entry name" value="Helicase_ATP-bd"/>
</dbReference>
<organism evidence="10 11">
    <name type="scientific">Photobacterium damselae</name>
    <dbReference type="NCBI Taxonomy" id="38293"/>
    <lineage>
        <taxon>Bacteria</taxon>
        <taxon>Pseudomonadati</taxon>
        <taxon>Pseudomonadota</taxon>
        <taxon>Gammaproteobacteria</taxon>
        <taxon>Vibrionales</taxon>
        <taxon>Vibrionaceae</taxon>
        <taxon>Photobacterium</taxon>
    </lineage>
</organism>
<dbReference type="Pfam" id="PF00270">
    <property type="entry name" value="DEAD"/>
    <property type="match status" value="1"/>
</dbReference>
<dbReference type="GO" id="GO:0003676">
    <property type="term" value="F:nucleic acid binding"/>
    <property type="evidence" value="ECO:0007669"/>
    <property type="project" value="InterPro"/>
</dbReference>
<feature type="compositionally biased region" description="Basic residues" evidence="7">
    <location>
        <begin position="393"/>
        <end position="409"/>
    </location>
</feature>
<dbReference type="PANTHER" id="PTHR47959">
    <property type="entry name" value="ATP-DEPENDENT RNA HELICASE RHLE-RELATED"/>
    <property type="match status" value="1"/>
</dbReference>
<dbReference type="SMART" id="SM00490">
    <property type="entry name" value="HELICc"/>
    <property type="match status" value="1"/>
</dbReference>
<feature type="domain" description="Helicase C-terminal" evidence="9">
    <location>
        <begin position="224"/>
        <end position="377"/>
    </location>
</feature>
<sequence>MSFSTLPLSPSLIHALPNELNTPTDIQRHAIPALVKHQDVLALAQTGSGKTYAYGLPLLQQIDPSQPKIQALILVPTRELTTQVHQSLNTIAEKMAIRTAILCGGISQEQQEETLNSQPQLVIATTGRLLDALSKGQVSLSHIKSWVLDEADRLLDMGFWPDIQKIIQQLPAKRQTALFSATLPEQLESLTQEVLFKPVRIEAQKTNSVVDTISEQLYLVNKGSKPQALIALLKQYPTQQTLVFIGARDNADALCKRLMKAGVQAAALHGHKEQTEREQILADFKAKKLNVVIATDVLARGIHIEQLPLVINFDLPSNAATYVHRVGRTGRAGNNGLALSLVCHGETEFLTAIRQLTQRPLELHNLDGFPVTDKPTTGESKRKPRDKQANRRTAQKRSVKLFKQKPRKA</sequence>
<dbReference type="GO" id="GO:0005829">
    <property type="term" value="C:cytosol"/>
    <property type="evidence" value="ECO:0007669"/>
    <property type="project" value="TreeGrafter"/>
</dbReference>
<dbReference type="CDD" id="cd00268">
    <property type="entry name" value="DEADc"/>
    <property type="match status" value="1"/>
</dbReference>
<keyword evidence="1 6" id="KW-0547">Nucleotide-binding</keyword>
<name>A0A2T3QJK5_PHODM</name>
<dbReference type="InterPro" id="IPR011545">
    <property type="entry name" value="DEAD/DEAH_box_helicase_dom"/>
</dbReference>
<evidence type="ECO:0000313" key="10">
    <source>
        <dbReference type="EMBL" id="SPY43801.1"/>
    </source>
</evidence>
<dbReference type="InterPro" id="IPR000629">
    <property type="entry name" value="RNA-helicase_DEAD-box_CS"/>
</dbReference>
<evidence type="ECO:0000256" key="6">
    <source>
        <dbReference type="RuleBase" id="RU000492"/>
    </source>
</evidence>
<keyword evidence="3 6" id="KW-0347">Helicase</keyword>
<evidence type="ECO:0000256" key="1">
    <source>
        <dbReference type="ARBA" id="ARBA00022741"/>
    </source>
</evidence>
<evidence type="ECO:0000256" key="7">
    <source>
        <dbReference type="SAM" id="MobiDB-lite"/>
    </source>
</evidence>
<evidence type="ECO:0000256" key="5">
    <source>
        <dbReference type="ARBA" id="ARBA00038437"/>
    </source>
</evidence>
<dbReference type="PROSITE" id="PS51192">
    <property type="entry name" value="HELICASE_ATP_BIND_1"/>
    <property type="match status" value="1"/>
</dbReference>
<dbReference type="PROSITE" id="PS00039">
    <property type="entry name" value="DEAD_ATP_HELICASE"/>
    <property type="match status" value="1"/>
</dbReference>
<dbReference type="InterPro" id="IPR050079">
    <property type="entry name" value="DEAD_box_RNA_helicase"/>
</dbReference>
<evidence type="ECO:0000256" key="3">
    <source>
        <dbReference type="ARBA" id="ARBA00022806"/>
    </source>
</evidence>
<dbReference type="InterPro" id="IPR001650">
    <property type="entry name" value="Helicase_C-like"/>
</dbReference>
<dbReference type="InterPro" id="IPR027417">
    <property type="entry name" value="P-loop_NTPase"/>
</dbReference>
<evidence type="ECO:0000259" key="9">
    <source>
        <dbReference type="PROSITE" id="PS51194"/>
    </source>
</evidence>
<dbReference type="SMART" id="SM00487">
    <property type="entry name" value="DEXDc"/>
    <property type="match status" value="1"/>
</dbReference>
<reference evidence="10 11" key="1">
    <citation type="submission" date="2018-06" db="EMBL/GenBank/DDBJ databases">
        <authorList>
            <consortium name="Pathogen Informatics"/>
            <person name="Doyle S."/>
        </authorList>
    </citation>
    <scope>NUCLEOTIDE SEQUENCE [LARGE SCALE GENOMIC DNA]</scope>
    <source>
        <strain evidence="10 11">NCTC11647</strain>
    </source>
</reference>
<dbReference type="CDD" id="cd18787">
    <property type="entry name" value="SF2_C_DEAD"/>
    <property type="match status" value="1"/>
</dbReference>
<dbReference type="EMBL" id="UATL01000005">
    <property type="protein sequence ID" value="SPY43801.1"/>
    <property type="molecule type" value="Genomic_DNA"/>
</dbReference>
<evidence type="ECO:0000313" key="11">
    <source>
        <dbReference type="Proteomes" id="UP000251647"/>
    </source>
</evidence>
<dbReference type="EC" id="3.6.4.13" evidence="10"/>
<feature type="domain" description="Helicase ATP-binding" evidence="8">
    <location>
        <begin position="31"/>
        <end position="201"/>
    </location>
</feature>
<dbReference type="GO" id="GO:0005524">
    <property type="term" value="F:ATP binding"/>
    <property type="evidence" value="ECO:0007669"/>
    <property type="project" value="UniProtKB-KW"/>
</dbReference>
<gene>
    <name evidence="10" type="primary">rhlE_2</name>
    <name evidence="10" type="ORF">NCTC11647_02733</name>
</gene>
<dbReference type="AlphaFoldDB" id="A0A2T3QJK5"/>
<dbReference type="SUPFAM" id="SSF52540">
    <property type="entry name" value="P-loop containing nucleoside triphosphate hydrolases"/>
    <property type="match status" value="1"/>
</dbReference>
<feature type="region of interest" description="Disordered" evidence="7">
    <location>
        <begin position="365"/>
        <end position="409"/>
    </location>
</feature>
<dbReference type="GO" id="GO:0003724">
    <property type="term" value="F:RNA helicase activity"/>
    <property type="evidence" value="ECO:0007669"/>
    <property type="project" value="UniProtKB-EC"/>
</dbReference>
<keyword evidence="2 6" id="KW-0378">Hydrolase</keyword>
<dbReference type="GO" id="GO:0016787">
    <property type="term" value="F:hydrolase activity"/>
    <property type="evidence" value="ECO:0007669"/>
    <property type="project" value="UniProtKB-KW"/>
</dbReference>
<dbReference type="PANTHER" id="PTHR47959:SF2">
    <property type="entry name" value="ATP-DEPENDENT RNA HELICASE DEAD BOX FAMILY"/>
    <property type="match status" value="1"/>
</dbReference>
<dbReference type="RefSeq" id="WP_005305202.1">
    <property type="nucleotide sequence ID" value="NZ_PYOG01000010.1"/>
</dbReference>
<protein>
    <submittedName>
        <fullName evidence="10">ATP-dependent RNA helicase rhlE</fullName>
        <ecNumber evidence="10">3.6.4.13</ecNumber>
    </submittedName>
</protein>
<dbReference type="Proteomes" id="UP000251647">
    <property type="component" value="Unassembled WGS sequence"/>
</dbReference>
<comment type="similarity">
    <text evidence="5 6">Belongs to the DEAD box helicase family.</text>
</comment>
<dbReference type="OrthoDB" id="6272169at2"/>
<accession>A0A2T3QJK5</accession>
<dbReference type="InterPro" id="IPR044742">
    <property type="entry name" value="DEAD/DEAH_RhlB"/>
</dbReference>
<evidence type="ECO:0000256" key="2">
    <source>
        <dbReference type="ARBA" id="ARBA00022801"/>
    </source>
</evidence>